<name>A0AAW0IQ65_MYOGA</name>
<evidence type="ECO:0000313" key="2">
    <source>
        <dbReference type="EMBL" id="KAK7816608.1"/>
    </source>
</evidence>
<sequence length="199" mass="21085">MRRGDVASPESLSHTSGPGKAGPGWCPGGEGGEGGWLCGRRAGERFPAGLQAGGVLDLCVVAVPEGGAPVWRDRQLPASSSGETEGRRGYLIGAQSRSPAFPDSWHLFLQLTRYSCQAGPPFGVDSLQKIWESLWITLKLSQDGQPLGLAVEDTQGPQCKLKSVSGQQSLYWAKVLSVLSPHEAEGEGSQDLSVPIRFS</sequence>
<proteinExistence type="predicted"/>
<keyword evidence="3" id="KW-1185">Reference proteome</keyword>
<evidence type="ECO:0000256" key="1">
    <source>
        <dbReference type="SAM" id="MobiDB-lite"/>
    </source>
</evidence>
<gene>
    <name evidence="2" type="ORF">U0070_000461</name>
</gene>
<feature type="region of interest" description="Disordered" evidence="1">
    <location>
        <begin position="1"/>
        <end position="28"/>
    </location>
</feature>
<feature type="compositionally biased region" description="Gly residues" evidence="1">
    <location>
        <begin position="19"/>
        <end position="28"/>
    </location>
</feature>
<accession>A0AAW0IQ65</accession>
<dbReference type="Proteomes" id="UP001488838">
    <property type="component" value="Unassembled WGS sequence"/>
</dbReference>
<protein>
    <submittedName>
        <fullName evidence="2">Uncharacterized protein</fullName>
    </submittedName>
</protein>
<dbReference type="EMBL" id="JBBHLL010000101">
    <property type="protein sequence ID" value="KAK7816608.1"/>
    <property type="molecule type" value="Genomic_DNA"/>
</dbReference>
<dbReference type="AlphaFoldDB" id="A0AAW0IQ65"/>
<organism evidence="2 3">
    <name type="scientific">Myodes glareolus</name>
    <name type="common">Bank vole</name>
    <name type="synonym">Clethrionomys glareolus</name>
    <dbReference type="NCBI Taxonomy" id="447135"/>
    <lineage>
        <taxon>Eukaryota</taxon>
        <taxon>Metazoa</taxon>
        <taxon>Chordata</taxon>
        <taxon>Craniata</taxon>
        <taxon>Vertebrata</taxon>
        <taxon>Euteleostomi</taxon>
        <taxon>Mammalia</taxon>
        <taxon>Eutheria</taxon>
        <taxon>Euarchontoglires</taxon>
        <taxon>Glires</taxon>
        <taxon>Rodentia</taxon>
        <taxon>Myomorpha</taxon>
        <taxon>Muroidea</taxon>
        <taxon>Cricetidae</taxon>
        <taxon>Arvicolinae</taxon>
        <taxon>Myodes</taxon>
    </lineage>
</organism>
<reference evidence="2 3" key="1">
    <citation type="journal article" date="2023" name="bioRxiv">
        <title>Conserved and derived expression patterns and positive selection on dental genes reveal complex evolutionary context of ever-growing rodent molars.</title>
        <authorList>
            <person name="Calamari Z.T."/>
            <person name="Song A."/>
            <person name="Cohen E."/>
            <person name="Akter M."/>
            <person name="Roy R.D."/>
            <person name="Hallikas O."/>
            <person name="Christensen M.M."/>
            <person name="Li P."/>
            <person name="Marangoni P."/>
            <person name="Jernvall J."/>
            <person name="Klein O.D."/>
        </authorList>
    </citation>
    <scope>NUCLEOTIDE SEQUENCE [LARGE SCALE GENOMIC DNA]</scope>
    <source>
        <strain evidence="2">V071</strain>
    </source>
</reference>
<evidence type="ECO:0000313" key="3">
    <source>
        <dbReference type="Proteomes" id="UP001488838"/>
    </source>
</evidence>
<comment type="caution">
    <text evidence="2">The sequence shown here is derived from an EMBL/GenBank/DDBJ whole genome shotgun (WGS) entry which is preliminary data.</text>
</comment>